<keyword evidence="3" id="KW-1185">Reference proteome</keyword>
<dbReference type="Pfam" id="PF16732">
    <property type="entry name" value="ComP_DUS"/>
    <property type="match status" value="1"/>
</dbReference>
<comment type="caution">
    <text evidence="2">The sequence shown here is derived from an EMBL/GenBank/DDBJ whole genome shotgun (WGS) entry which is preliminary data.</text>
</comment>
<dbReference type="PROSITE" id="PS00409">
    <property type="entry name" value="PROKAR_NTER_METHYL"/>
    <property type="match status" value="1"/>
</dbReference>
<dbReference type="GO" id="GO:0043683">
    <property type="term" value="P:type IV pilus assembly"/>
    <property type="evidence" value="ECO:0007669"/>
    <property type="project" value="InterPro"/>
</dbReference>
<evidence type="ECO:0000256" key="1">
    <source>
        <dbReference type="SAM" id="Phobius"/>
    </source>
</evidence>
<dbReference type="PANTHER" id="PTHR30093:SF47">
    <property type="entry name" value="TYPE IV PILUS NON-CORE MINOR PILIN PILE"/>
    <property type="match status" value="1"/>
</dbReference>
<dbReference type="SUPFAM" id="SSF54523">
    <property type="entry name" value="Pili subunits"/>
    <property type="match status" value="1"/>
</dbReference>
<accession>A0A5R9PHG8</accession>
<dbReference type="Gene3D" id="3.30.700.10">
    <property type="entry name" value="Glycoprotein, Type 4 Pilin"/>
    <property type="match status" value="1"/>
</dbReference>
<keyword evidence="1" id="KW-0812">Transmembrane</keyword>
<dbReference type="Proteomes" id="UP000308508">
    <property type="component" value="Unassembled WGS sequence"/>
</dbReference>
<keyword evidence="1" id="KW-0472">Membrane</keyword>
<dbReference type="EMBL" id="SROY01000002">
    <property type="protein sequence ID" value="TLX22060.1"/>
    <property type="molecule type" value="Genomic_DNA"/>
</dbReference>
<keyword evidence="1" id="KW-1133">Transmembrane helix</keyword>
<name>A0A5R9PHG8_9GAMM</name>
<dbReference type="InterPro" id="IPR012902">
    <property type="entry name" value="N_methyl_site"/>
</dbReference>
<protein>
    <submittedName>
        <fullName evidence="2">Type IV pilin protein</fullName>
    </submittedName>
</protein>
<evidence type="ECO:0000313" key="3">
    <source>
        <dbReference type="Proteomes" id="UP000308508"/>
    </source>
</evidence>
<reference evidence="2 3" key="1">
    <citation type="submission" date="2019-04" db="EMBL/GenBank/DDBJ databases">
        <authorList>
            <person name="Grouzdev D.S."/>
            <person name="Nazina T.N."/>
        </authorList>
    </citation>
    <scope>NUCLEOTIDE SEQUENCE [LARGE SCALE GENOMIC DNA]</scope>
    <source>
        <strain evidence="2 3">SHC 3-19</strain>
    </source>
</reference>
<organism evidence="2 3">
    <name type="scientific">Thermomonas fusca</name>
    <dbReference type="NCBI Taxonomy" id="215690"/>
    <lineage>
        <taxon>Bacteria</taxon>
        <taxon>Pseudomonadati</taxon>
        <taxon>Pseudomonadota</taxon>
        <taxon>Gammaproteobacteria</taxon>
        <taxon>Lysobacterales</taxon>
        <taxon>Lysobacteraceae</taxon>
        <taxon>Thermomonas</taxon>
    </lineage>
</organism>
<dbReference type="InterPro" id="IPR045584">
    <property type="entry name" value="Pilin-like"/>
</dbReference>
<feature type="transmembrane region" description="Helical" evidence="1">
    <location>
        <begin position="6"/>
        <end position="31"/>
    </location>
</feature>
<sequence length="131" mass="13657">MQSNTRGFTLIELMVVVAVIGILAAIAFPVYTQHMVKARRSAGASCLLEQAQFMERYYTTTMSYSGAPAPATPCTTEVAAHYAFAFSAGPTATTYAISATPQGTQASNDSACGTLTIDQAGAKSPTTAGCW</sequence>
<dbReference type="InterPro" id="IPR031982">
    <property type="entry name" value="PilE-like"/>
</dbReference>
<dbReference type="PANTHER" id="PTHR30093">
    <property type="entry name" value="GENERAL SECRETION PATHWAY PROTEIN G"/>
    <property type="match status" value="1"/>
</dbReference>
<evidence type="ECO:0000313" key="2">
    <source>
        <dbReference type="EMBL" id="TLX22060.1"/>
    </source>
</evidence>
<dbReference type="RefSeq" id="WP_138348367.1">
    <property type="nucleotide sequence ID" value="NZ_SROY01000002.1"/>
</dbReference>
<dbReference type="AlphaFoldDB" id="A0A5R9PHG8"/>
<proteinExistence type="predicted"/>
<gene>
    <name evidence="2" type="ORF">E5S66_05910</name>
</gene>
<dbReference type="Pfam" id="PF07963">
    <property type="entry name" value="N_methyl"/>
    <property type="match status" value="1"/>
</dbReference>
<dbReference type="NCBIfam" id="TIGR02532">
    <property type="entry name" value="IV_pilin_GFxxxE"/>
    <property type="match status" value="1"/>
</dbReference>